<proteinExistence type="predicted"/>
<reference evidence="3 4" key="1">
    <citation type="journal article" date="2010" name="Cell">
        <title>The genome of Naegleria gruberi illuminates early eukaryotic versatility.</title>
        <authorList>
            <person name="Fritz-Laylin L.K."/>
            <person name="Prochnik S.E."/>
            <person name="Ginger M.L."/>
            <person name="Dacks J.B."/>
            <person name="Carpenter M.L."/>
            <person name="Field M.C."/>
            <person name="Kuo A."/>
            <person name="Paredez A."/>
            <person name="Chapman J."/>
            <person name="Pham J."/>
            <person name="Shu S."/>
            <person name="Neupane R."/>
            <person name="Cipriano M."/>
            <person name="Mancuso J."/>
            <person name="Tu H."/>
            <person name="Salamov A."/>
            <person name="Lindquist E."/>
            <person name="Shapiro H."/>
            <person name="Lucas S."/>
            <person name="Grigoriev I.V."/>
            <person name="Cande W.Z."/>
            <person name="Fulton C."/>
            <person name="Rokhsar D.S."/>
            <person name="Dawson S.C."/>
        </authorList>
    </citation>
    <scope>NUCLEOTIDE SEQUENCE [LARGE SCALE GENOMIC DNA]</scope>
    <source>
        <strain evidence="3 4">NEG-M</strain>
    </source>
</reference>
<evidence type="ECO:0000259" key="2">
    <source>
        <dbReference type="PROSITE" id="PS50885"/>
    </source>
</evidence>
<keyword evidence="1" id="KW-1133">Transmembrane helix</keyword>
<dbReference type="KEGG" id="ngr:NAEGRDRAFT_65007"/>
<evidence type="ECO:0000313" key="3">
    <source>
        <dbReference type="EMBL" id="EFC47106.1"/>
    </source>
</evidence>
<dbReference type="GO" id="GO:0007165">
    <property type="term" value="P:signal transduction"/>
    <property type="evidence" value="ECO:0007669"/>
    <property type="project" value="InterPro"/>
</dbReference>
<evidence type="ECO:0000256" key="1">
    <source>
        <dbReference type="SAM" id="Phobius"/>
    </source>
</evidence>
<accession>D2V827</accession>
<feature type="transmembrane region" description="Helical" evidence="1">
    <location>
        <begin position="360"/>
        <end position="383"/>
    </location>
</feature>
<gene>
    <name evidence="3" type="ORF">NAEGRDRAFT_65007</name>
</gene>
<dbReference type="GeneID" id="8861283"/>
<dbReference type="EMBL" id="GG738856">
    <property type="protein sequence ID" value="EFC47106.1"/>
    <property type="molecule type" value="Genomic_DNA"/>
</dbReference>
<dbReference type="InterPro" id="IPR029787">
    <property type="entry name" value="Nucleotide_cyclase"/>
</dbReference>
<dbReference type="AlphaFoldDB" id="D2V827"/>
<dbReference type="GO" id="GO:0016020">
    <property type="term" value="C:membrane"/>
    <property type="evidence" value="ECO:0007669"/>
    <property type="project" value="InterPro"/>
</dbReference>
<keyword evidence="1" id="KW-0472">Membrane</keyword>
<dbReference type="InParanoid" id="D2V827"/>
<protein>
    <submittedName>
        <fullName evidence="3">Predicted protein</fullName>
    </submittedName>
</protein>
<feature type="transmembrane region" description="Helical" evidence="1">
    <location>
        <begin position="36"/>
        <end position="63"/>
    </location>
</feature>
<dbReference type="InterPro" id="IPR003660">
    <property type="entry name" value="HAMP_dom"/>
</dbReference>
<dbReference type="RefSeq" id="XP_002679850.1">
    <property type="nucleotide sequence ID" value="XM_002679804.1"/>
</dbReference>
<keyword evidence="1" id="KW-0812">Transmembrane</keyword>
<organism evidence="4">
    <name type="scientific">Naegleria gruberi</name>
    <name type="common">Amoeba</name>
    <dbReference type="NCBI Taxonomy" id="5762"/>
    <lineage>
        <taxon>Eukaryota</taxon>
        <taxon>Discoba</taxon>
        <taxon>Heterolobosea</taxon>
        <taxon>Tetramitia</taxon>
        <taxon>Eutetramitia</taxon>
        <taxon>Vahlkampfiidae</taxon>
        <taxon>Naegleria</taxon>
    </lineage>
</organism>
<dbReference type="PROSITE" id="PS50885">
    <property type="entry name" value="HAMP"/>
    <property type="match status" value="1"/>
</dbReference>
<dbReference type="SUPFAM" id="SSF55073">
    <property type="entry name" value="Nucleotide cyclase"/>
    <property type="match status" value="1"/>
</dbReference>
<keyword evidence="4" id="KW-1185">Reference proteome</keyword>
<dbReference type="Gene3D" id="3.30.70.1230">
    <property type="entry name" value="Nucleotide cyclase"/>
    <property type="match status" value="1"/>
</dbReference>
<dbReference type="VEuPathDB" id="AmoebaDB:NAEGRDRAFT_65007"/>
<evidence type="ECO:0000313" key="4">
    <source>
        <dbReference type="Proteomes" id="UP000006671"/>
    </source>
</evidence>
<dbReference type="Gene3D" id="6.10.340.10">
    <property type="match status" value="1"/>
</dbReference>
<sequence>MARIQPITTLSKGDKTIDEDSSESSMNELDSNRKLVSIKFCILSIIIIAVTCSVFIQSIIWILSFSISLQEMSDSIVSLKQDKLISYVDQTFNQFVIASQTAKYQIMNSFTNVSDINTADSSIASFTLSETTFHKSIMKELTVYNYESNAIGYVINEPLIKVFISPISGITVKLCVIFPACPIYLATLPPTSDSAIANMIYKKPGQPFFTHLYELNGLPMRFVGLVNSKENSQRAKGYDWYLKMAISVSDLTFFLKNVTQGENSGSFGLIIETSSQIVVATSYPDSFNISTTVDQMDDNSRNLYHWVNQSYPNFQLPCNSFGDVSNTFYKISVYRYCTQTGLDWIFAVTIPRWTFIGNMVIAIIVGIVCGIMIILGGTFLGIYSSYRISKPFWNLIELFDSLSRMELDLVIVPSRFTEISQLQQGFSQMVTKIRQYRAFIPSHLLSQLEHTGDNTAVEQEAVSESTYRKSTNSAAKSKYGMFSSVDLKNSLRKSVSDSKSSMFKIGMESKDISACLIYLDGIEDWFSILDNNEVIRLMSELFEILQQTSSKSGAYLGSFENQSIVISLNSVSEVKQHCQKSLLFSFKLYDRLQQLSKKWKNDRIFEQNSDLIQNFSFRIAVHSQTSKCGNYGTRESKVFTIMSSLSQNLQRMMKHAMKFNISFIISEIIHSQSEQFSSRFVGRKQFLLETSCSLISKQKGQKINLFEIGELQDTLTDEWMYELKDKERKNRWVDYNKAFSYYLQETQLEVAKNIMKDFMEHNPNDLPAKYLYKKIKKRKIQQELPFGALEKIENWRRGEYWSRENEELFQQTTEKLMREKLNQVDDQFEEVDKCVRRALLTSRNDICALMISVYFNHAFYDINYGKCFGVKNVSDFYIFFQFFYRLIKSTHVHRLLRYIKDKPEDVDTTNIRNSYIYSILFNSNNPLTSFLDIGFDTCKKPTEDENYKFSSYSYNVELVNERYRTEQINFDPFVKINENTKQVGCYVYNYNAAYPYLTTNYGTDLYLPKDYPKLLNEFEKLFVSHLFRTSIVRPFLTRVFYLYNQENNPWYQGRNILNTPYSIRLYFQKRVQKSIDFIYKKLKNKHTSCHVDLSIYPTREEMEHLFNENVTKTATLLEDPYIQYSEMYFNLMKKMWNRYKSVKFHKEKLFIRAIDKCFRRYINLFILSQPSYIFFTETRISIEKVENRSCDIIYFGIGLLLIPYITELVEYKISNTIESNEEDYEHICKVIERMSTQLGFANIPFISKP</sequence>
<name>D2V827_NAEGR</name>
<dbReference type="Proteomes" id="UP000006671">
    <property type="component" value="Unassembled WGS sequence"/>
</dbReference>
<feature type="domain" description="HAMP" evidence="2">
    <location>
        <begin position="386"/>
        <end position="438"/>
    </location>
</feature>